<evidence type="ECO:0000313" key="1">
    <source>
        <dbReference type="EMBL" id="OAJ43327.1"/>
    </source>
</evidence>
<dbReference type="VEuPathDB" id="FungiDB:BDEG_26694"/>
<protein>
    <submittedName>
        <fullName evidence="1">Uncharacterized protein</fullName>
    </submittedName>
</protein>
<dbReference type="EMBL" id="DS022309">
    <property type="protein sequence ID" value="OAJ43327.1"/>
    <property type="molecule type" value="Genomic_DNA"/>
</dbReference>
<organism evidence="1 2">
    <name type="scientific">Batrachochytrium dendrobatidis (strain JEL423)</name>
    <dbReference type="NCBI Taxonomy" id="403673"/>
    <lineage>
        <taxon>Eukaryota</taxon>
        <taxon>Fungi</taxon>
        <taxon>Fungi incertae sedis</taxon>
        <taxon>Chytridiomycota</taxon>
        <taxon>Chytridiomycota incertae sedis</taxon>
        <taxon>Chytridiomycetes</taxon>
        <taxon>Rhizophydiales</taxon>
        <taxon>Rhizophydiales incertae sedis</taxon>
        <taxon>Batrachochytrium</taxon>
    </lineage>
</organism>
<sequence length="311" mass="35731">MDRLMRHRTIPVSTAAITGQRAAFNSIYRLNVLSHQCSDTARFMSSTTNDPKPTIIAQRLPQDTIPASIRVTHPKSVFREQMRVLRRSYKEEHLQKVHEAAQVAVQTKALTEETEHLKQEDIKQFKKKRDAYMQGIDAFISPIPSLPSPVDAVLARNNKQFRSDTTDAIDETFESRKRLWNQFIVDRRTRRYKNLVTFKQEESKVRRDALTYLYHSAADFVSYRNMDAKIDEVLKMNMLLYRTLPELAMAADQEETGNPTSKSTKRREDTLKGELLGTFANGRMTSDTILSKQDATLGLDSIIPDSEQFGK</sequence>
<dbReference type="OrthoDB" id="5597211at2759"/>
<gene>
    <name evidence="1" type="ORF">BDEG_26694</name>
</gene>
<dbReference type="Proteomes" id="UP000077115">
    <property type="component" value="Unassembled WGS sequence"/>
</dbReference>
<name>A0A177WT56_BATDL</name>
<accession>A0A177WT56</accession>
<proteinExistence type="predicted"/>
<reference evidence="1 2" key="1">
    <citation type="submission" date="2006-10" db="EMBL/GenBank/DDBJ databases">
        <title>The Genome Sequence of Batrachochytrium dendrobatidis JEL423.</title>
        <authorList>
            <consortium name="The Broad Institute Genome Sequencing Platform"/>
            <person name="Birren B."/>
            <person name="Lander E."/>
            <person name="Galagan J."/>
            <person name="Cuomo C."/>
            <person name="Devon K."/>
            <person name="Jaffe D."/>
            <person name="Butler J."/>
            <person name="Alvarez P."/>
            <person name="Gnerre S."/>
            <person name="Grabherr M."/>
            <person name="Kleber M."/>
            <person name="Mauceli E."/>
            <person name="Brockman W."/>
            <person name="Young S."/>
            <person name="LaButti K."/>
            <person name="Sykes S."/>
            <person name="DeCaprio D."/>
            <person name="Crawford M."/>
            <person name="Koehrsen M."/>
            <person name="Engels R."/>
            <person name="Montgomery P."/>
            <person name="Pearson M."/>
            <person name="Howarth C."/>
            <person name="Larson L."/>
            <person name="White J."/>
            <person name="O'Leary S."/>
            <person name="Kodira C."/>
            <person name="Zeng Q."/>
            <person name="Yandava C."/>
            <person name="Alvarado L."/>
            <person name="Longcore J."/>
            <person name="James T."/>
        </authorList>
    </citation>
    <scope>NUCLEOTIDE SEQUENCE [LARGE SCALE GENOMIC DNA]</scope>
    <source>
        <strain evidence="1 2">JEL423</strain>
    </source>
</reference>
<reference evidence="1 2" key="2">
    <citation type="submission" date="2016-05" db="EMBL/GenBank/DDBJ databases">
        <title>Lineage-specific infection strategies underlie the spectrum of fungal disease in amphibians.</title>
        <authorList>
            <person name="Cuomo C.A."/>
            <person name="Farrer R.A."/>
            <person name="James T."/>
            <person name="Longcore J."/>
            <person name="Birren B."/>
        </authorList>
    </citation>
    <scope>NUCLEOTIDE SEQUENCE [LARGE SCALE GENOMIC DNA]</scope>
    <source>
        <strain evidence="1 2">JEL423</strain>
    </source>
</reference>
<dbReference type="AlphaFoldDB" id="A0A177WT56"/>
<evidence type="ECO:0000313" key="2">
    <source>
        <dbReference type="Proteomes" id="UP000077115"/>
    </source>
</evidence>